<proteinExistence type="predicted"/>
<evidence type="ECO:0000313" key="2">
    <source>
        <dbReference type="Proteomes" id="UP001519295"/>
    </source>
</evidence>
<evidence type="ECO:0000313" key="1">
    <source>
        <dbReference type="EMBL" id="MBP2366394.1"/>
    </source>
</evidence>
<dbReference type="EMBL" id="JAGINU010000001">
    <property type="protein sequence ID" value="MBP2366394.1"/>
    <property type="molecule type" value="Genomic_DNA"/>
</dbReference>
<evidence type="ECO:0008006" key="3">
    <source>
        <dbReference type="Google" id="ProtNLM"/>
    </source>
</evidence>
<organism evidence="1 2">
    <name type="scientific">Pseudonocardia parietis</name>
    <dbReference type="NCBI Taxonomy" id="570936"/>
    <lineage>
        <taxon>Bacteria</taxon>
        <taxon>Bacillati</taxon>
        <taxon>Actinomycetota</taxon>
        <taxon>Actinomycetes</taxon>
        <taxon>Pseudonocardiales</taxon>
        <taxon>Pseudonocardiaceae</taxon>
        <taxon>Pseudonocardia</taxon>
    </lineage>
</organism>
<reference evidence="1 2" key="1">
    <citation type="submission" date="2021-03" db="EMBL/GenBank/DDBJ databases">
        <title>Sequencing the genomes of 1000 actinobacteria strains.</title>
        <authorList>
            <person name="Klenk H.-P."/>
        </authorList>
    </citation>
    <scope>NUCLEOTIDE SEQUENCE [LARGE SCALE GENOMIC DNA]</scope>
    <source>
        <strain evidence="1 2">DSM 45256</strain>
    </source>
</reference>
<dbReference type="PANTHER" id="PTHR35868">
    <property type="entry name" value="DUF2804 DOMAIN-CONTAINING PROTEIN-RELATED"/>
    <property type="match status" value="1"/>
</dbReference>
<sequence>MNVVVPWSRRRYQYTRKHNCLRASGTVRMRDRTYGFDETSAYATLDHGRGRWPYSTLWNWASGSGHTDGHEIGLQFGAKWTDGTPPTENAIRIDGRIEKISEELTWRYDPQDWLAPWHISGRCVDLTFRPEYNRNSCHDRIVVRSREDQAFGVFSGTVTAQDGTVYQVRDVYGWAEEVHRRW</sequence>
<dbReference type="Proteomes" id="UP001519295">
    <property type="component" value="Unassembled WGS sequence"/>
</dbReference>
<dbReference type="InterPro" id="IPR021243">
    <property type="entry name" value="DUF2804"/>
</dbReference>
<name>A0ABS4VR59_9PSEU</name>
<dbReference type="Pfam" id="PF10974">
    <property type="entry name" value="DUF2804"/>
    <property type="match status" value="1"/>
</dbReference>
<keyword evidence="2" id="KW-1185">Reference proteome</keyword>
<dbReference type="PANTHER" id="PTHR35868:SF3">
    <property type="entry name" value="DUF2804 DOMAIN-CONTAINING PROTEIN"/>
    <property type="match status" value="1"/>
</dbReference>
<accession>A0ABS4VR59</accession>
<protein>
    <recommendedName>
        <fullName evidence="3">DUF2804 domain-containing protein</fullName>
    </recommendedName>
</protein>
<comment type="caution">
    <text evidence="1">The sequence shown here is derived from an EMBL/GenBank/DDBJ whole genome shotgun (WGS) entry which is preliminary data.</text>
</comment>
<gene>
    <name evidence="1" type="ORF">JOF36_002090</name>
</gene>
<dbReference type="RefSeq" id="WP_210026442.1">
    <property type="nucleotide sequence ID" value="NZ_JAGINU010000001.1"/>
</dbReference>